<dbReference type="InterPro" id="IPR025164">
    <property type="entry name" value="Toastrack_DUF4097"/>
</dbReference>
<accession>A0ABS6HKV0</accession>
<feature type="domain" description="DUF4097" evidence="1">
    <location>
        <begin position="72"/>
        <end position="259"/>
    </location>
</feature>
<evidence type="ECO:0000313" key="2">
    <source>
        <dbReference type="EMBL" id="MBU8822535.1"/>
    </source>
</evidence>
<sequence>MPTFRTPVPITAVVEVVAGAVHLAASDRDDTVVEIRPRDPERASDVRAAEQARIDFHNGTLVVTAGRKILSLGRGGAVRVDIALPTRSRLDLSTASADIDADGVYSDCRFASASGALRVAAVYGNIKADTASGEITIGEVTGDARIATASGDAAIDRIDGDAKFQAASGSLTIGTLRGNLRHQTASGAVTVVAAVTGALRAQTGSGDVEVGIPEGTAARLDLKTHSGAVDNGLQSSDGPADGDETFIVHARTGSGDISVRRAVGPVTADRSSRRG</sequence>
<dbReference type="RefSeq" id="WP_214394448.1">
    <property type="nucleotide sequence ID" value="NZ_JAHBOL010000002.1"/>
</dbReference>
<name>A0ABS6HKV0_MYCGD</name>
<keyword evidence="3" id="KW-1185">Reference proteome</keyword>
<dbReference type="Pfam" id="PF13349">
    <property type="entry name" value="DUF4097"/>
    <property type="match status" value="1"/>
</dbReference>
<proteinExistence type="predicted"/>
<dbReference type="PANTHER" id="PTHR34094">
    <property type="match status" value="1"/>
</dbReference>
<organism evidence="2 3">
    <name type="scientific">Mycolicibacterium goodii</name>
    <name type="common">Mycobacterium goodii</name>
    <dbReference type="NCBI Taxonomy" id="134601"/>
    <lineage>
        <taxon>Bacteria</taxon>
        <taxon>Bacillati</taxon>
        <taxon>Actinomycetota</taxon>
        <taxon>Actinomycetes</taxon>
        <taxon>Mycobacteriales</taxon>
        <taxon>Mycobacteriaceae</taxon>
        <taxon>Mycolicibacterium</taxon>
    </lineage>
</organism>
<dbReference type="PANTHER" id="PTHR34094:SF1">
    <property type="entry name" value="PROTEIN FAM185A"/>
    <property type="match status" value="1"/>
</dbReference>
<dbReference type="EMBL" id="JAHBOM010000004">
    <property type="protein sequence ID" value="MBU8822535.1"/>
    <property type="molecule type" value="Genomic_DNA"/>
</dbReference>
<evidence type="ECO:0000313" key="3">
    <source>
        <dbReference type="Proteomes" id="UP000696413"/>
    </source>
</evidence>
<evidence type="ECO:0000259" key="1">
    <source>
        <dbReference type="Pfam" id="PF13349"/>
    </source>
</evidence>
<protein>
    <submittedName>
        <fullName evidence="2">DUF4097 domain-containing protein</fullName>
    </submittedName>
</protein>
<gene>
    <name evidence="2" type="ORF">KL859_06540</name>
</gene>
<comment type="caution">
    <text evidence="2">The sequence shown here is derived from an EMBL/GenBank/DDBJ whole genome shotgun (WGS) entry which is preliminary data.</text>
</comment>
<reference evidence="2 3" key="1">
    <citation type="submission" date="2021-05" db="EMBL/GenBank/DDBJ databases">
        <title>Draft Genome Sequences of Clinical Respiratory Isolates of Mycobacterium goodii Recovered in Ireland.</title>
        <authorList>
            <person name="Flanagan P.R."/>
            <person name="Mok S."/>
            <person name="Roycroft E."/>
            <person name="Rogers T.R."/>
            <person name="Fitzgibbon M."/>
        </authorList>
    </citation>
    <scope>NUCLEOTIDE SEQUENCE [LARGE SCALE GENOMIC DNA]</scope>
    <source>
        <strain evidence="2 3">14IE55</strain>
    </source>
</reference>
<dbReference type="Proteomes" id="UP000696413">
    <property type="component" value="Unassembled WGS sequence"/>
</dbReference>